<gene>
    <name evidence="1" type="ORF">L195_g036695</name>
</gene>
<accession>A0A2K3LQ75</accession>
<reference evidence="1 2" key="2">
    <citation type="journal article" date="2017" name="Front. Plant Sci.">
        <title>Gene Classification and Mining of Molecular Markers Useful in Red Clover (Trifolium pratense) Breeding.</title>
        <authorList>
            <person name="Istvanek J."/>
            <person name="Dluhosova J."/>
            <person name="Dluhos P."/>
            <person name="Patkova L."/>
            <person name="Nedelnik J."/>
            <person name="Repkova J."/>
        </authorList>
    </citation>
    <scope>NUCLEOTIDE SEQUENCE [LARGE SCALE GENOMIC DNA]</scope>
    <source>
        <strain evidence="2">cv. Tatra</strain>
        <tissue evidence="1">Young leaves</tissue>
    </source>
</reference>
<evidence type="ECO:0000313" key="1">
    <source>
        <dbReference type="EMBL" id="PNX80686.1"/>
    </source>
</evidence>
<reference evidence="1 2" key="1">
    <citation type="journal article" date="2014" name="Am. J. Bot.">
        <title>Genome assembly and annotation for red clover (Trifolium pratense; Fabaceae).</title>
        <authorList>
            <person name="Istvanek J."/>
            <person name="Jaros M."/>
            <person name="Krenek A."/>
            <person name="Repkova J."/>
        </authorList>
    </citation>
    <scope>NUCLEOTIDE SEQUENCE [LARGE SCALE GENOMIC DNA]</scope>
    <source>
        <strain evidence="2">cv. Tatra</strain>
        <tissue evidence="1">Young leaves</tissue>
    </source>
</reference>
<sequence>MGFSSQSVKWIMMCVDTVDYSIIANDETVGPIILARGLRQGDRCHHICSLFVQKAFQRQSDRQKNAEKSLAPEYAEYLIYL</sequence>
<dbReference type="AlphaFoldDB" id="A0A2K3LQ75"/>
<dbReference type="EMBL" id="ASHM01038439">
    <property type="protein sequence ID" value="PNX80686.1"/>
    <property type="molecule type" value="Genomic_DNA"/>
</dbReference>
<protein>
    <submittedName>
        <fullName evidence="1">Ribonuclease H</fullName>
    </submittedName>
</protein>
<comment type="caution">
    <text evidence="1">The sequence shown here is derived from an EMBL/GenBank/DDBJ whole genome shotgun (WGS) entry which is preliminary data.</text>
</comment>
<name>A0A2K3LQ75_TRIPR</name>
<evidence type="ECO:0000313" key="2">
    <source>
        <dbReference type="Proteomes" id="UP000236291"/>
    </source>
</evidence>
<dbReference type="Proteomes" id="UP000236291">
    <property type="component" value="Unassembled WGS sequence"/>
</dbReference>
<organism evidence="1 2">
    <name type="scientific">Trifolium pratense</name>
    <name type="common">Red clover</name>
    <dbReference type="NCBI Taxonomy" id="57577"/>
    <lineage>
        <taxon>Eukaryota</taxon>
        <taxon>Viridiplantae</taxon>
        <taxon>Streptophyta</taxon>
        <taxon>Embryophyta</taxon>
        <taxon>Tracheophyta</taxon>
        <taxon>Spermatophyta</taxon>
        <taxon>Magnoliopsida</taxon>
        <taxon>eudicotyledons</taxon>
        <taxon>Gunneridae</taxon>
        <taxon>Pentapetalae</taxon>
        <taxon>rosids</taxon>
        <taxon>fabids</taxon>
        <taxon>Fabales</taxon>
        <taxon>Fabaceae</taxon>
        <taxon>Papilionoideae</taxon>
        <taxon>50 kb inversion clade</taxon>
        <taxon>NPAAA clade</taxon>
        <taxon>Hologalegina</taxon>
        <taxon>IRL clade</taxon>
        <taxon>Trifolieae</taxon>
        <taxon>Trifolium</taxon>
    </lineage>
</organism>
<proteinExistence type="predicted"/>